<comment type="subcellular location">
    <subcellularLocation>
        <location evidence="1">Secreted</location>
    </subcellularLocation>
</comment>
<accession>A0ABS2KCV8</accession>
<dbReference type="InterPro" id="IPR050909">
    <property type="entry name" value="Bact_Autotransporter_VF"/>
</dbReference>
<dbReference type="PANTHER" id="PTHR12338">
    <property type="entry name" value="AUTOTRANSPORTER"/>
    <property type="match status" value="1"/>
</dbReference>
<evidence type="ECO:0000259" key="4">
    <source>
        <dbReference type="SMART" id="SM00912"/>
    </source>
</evidence>
<dbReference type="RefSeq" id="WP_204630560.1">
    <property type="nucleotide sequence ID" value="NZ_BSOC01000007.1"/>
</dbReference>
<dbReference type="NCBIfam" id="TIGR01901">
    <property type="entry name" value="adhes_NPXG"/>
    <property type="match status" value="1"/>
</dbReference>
<dbReference type="InterPro" id="IPR008638">
    <property type="entry name" value="FhaB/CdiA-like_TPS"/>
</dbReference>
<dbReference type="PANTHER" id="PTHR12338:SF8">
    <property type="entry name" value="HEME_HEMOPEXIN-BINDING PROTEIN"/>
    <property type="match status" value="1"/>
</dbReference>
<gene>
    <name evidence="5" type="ORF">ISS99_05325</name>
</gene>
<dbReference type="InterPro" id="IPR041286">
    <property type="entry name" value="MBG_2"/>
</dbReference>
<dbReference type="InterPro" id="IPR011493">
    <property type="entry name" value="GLUG"/>
</dbReference>
<reference evidence="5" key="1">
    <citation type="submission" date="2020-10" db="EMBL/GenBank/DDBJ databases">
        <title>Phylogeny of dyella-like bacteria.</title>
        <authorList>
            <person name="Fu J."/>
        </authorList>
    </citation>
    <scope>NUCLEOTIDE SEQUENCE</scope>
    <source>
        <strain evidence="5">DHON07</strain>
    </source>
</reference>
<dbReference type="InterPro" id="IPR011050">
    <property type="entry name" value="Pectin_lyase_fold/virulence"/>
</dbReference>
<dbReference type="InterPro" id="IPR012334">
    <property type="entry name" value="Pectin_lyas_fold"/>
</dbReference>
<dbReference type="SMART" id="SM00912">
    <property type="entry name" value="Haemagg_act"/>
    <property type="match status" value="1"/>
</dbReference>
<dbReference type="InterPro" id="IPR041248">
    <property type="entry name" value="YDG"/>
</dbReference>
<dbReference type="Pfam" id="PF13018">
    <property type="entry name" value="ESPR"/>
    <property type="match status" value="1"/>
</dbReference>
<dbReference type="Proteomes" id="UP001430193">
    <property type="component" value="Unassembled WGS sequence"/>
</dbReference>
<dbReference type="SUPFAM" id="SSF51126">
    <property type="entry name" value="Pectin lyase-like"/>
    <property type="match status" value="1"/>
</dbReference>
<dbReference type="Pfam" id="PF07581">
    <property type="entry name" value="Glug"/>
    <property type="match status" value="3"/>
</dbReference>
<protein>
    <submittedName>
        <fullName evidence="5">Filamentous hemagglutinin N-terminal domain-containing protein</fullName>
    </submittedName>
</protein>
<dbReference type="Gene3D" id="2.160.20.110">
    <property type="match status" value="2"/>
</dbReference>
<organism evidence="5 6">
    <name type="scientific">Dyella mobilis</name>
    <dbReference type="NCBI Taxonomy" id="1849582"/>
    <lineage>
        <taxon>Bacteria</taxon>
        <taxon>Pseudomonadati</taxon>
        <taxon>Pseudomonadota</taxon>
        <taxon>Gammaproteobacteria</taxon>
        <taxon>Lysobacterales</taxon>
        <taxon>Rhodanobacteraceae</taxon>
        <taxon>Dyella</taxon>
    </lineage>
</organism>
<evidence type="ECO:0000313" key="6">
    <source>
        <dbReference type="Proteomes" id="UP001430193"/>
    </source>
</evidence>
<dbReference type="EMBL" id="JADIKF010000036">
    <property type="protein sequence ID" value="MBM7128939.1"/>
    <property type="molecule type" value="Genomic_DNA"/>
</dbReference>
<proteinExistence type="predicted"/>
<dbReference type="Pfam" id="PF05860">
    <property type="entry name" value="TPS"/>
    <property type="match status" value="1"/>
</dbReference>
<sequence>MNHIFRLVWNRKLGVLQVAPEFARGRTKGGRSAEGGTRRAAWLAGIPLSLPLMVFAAAPSPGIVSAKVAIVATPAVAANALPTGGQVTSGAGQLAQRGDTLTITQQSQDLSLNWQTFNIGSQSTVDFVQPDASAIAVNRIADTNGSQIFGHLNANGQVFLINPNGVLFGQGAQVNVGGIVASTLNVADSALGTGSLSFSGSGKGNVTNLGTINVNGGGYAALLGNQVGNQGAIHAQLGSVALAGGSAVTLNFSGDKLVSVRVDKSTLNALAQNGQLIQADGGNVWMTAGARDSVLASAVNNTGTIEAQTVQNQNGHIMLMGGMGAGTVSVSGTLDASAPQGGSGGQIETSGAQVNIADNTKVTTAAALGLAGTWLIDPNNFTIAPGKAGTITGGVPSGDVSGATLSSALNGGNVTIESSEGSTSGVGNINVDDNVSWSTHTLTLDAQNNININGTMSAGTGAGLALNFGNTNGSSSTTPTAGTSVNAGLSDAGFYGQVNFAGSNTLSINGTSYTLISSESALQAMTASGHYALAGNVAASTAFTPIATVAAPFTGVFDGLGHTISGLTVTSSTASVGLGLFAASSGAIRNVGLTGESISGSGAQSLIGGLVGENDSPGTISNVFTTGTMAGTGTGSSGGETVGGLVGENATGGTITNSFSKGAVSGSSYLGNFGGLVGTNYGSITNAYATGTVSGSYGASGAAADLMGGLVGYNSGSIQNAYATGNVTWTGGGANNENYMGGLAGSNDDAKNPSSITDSYATGKVSLSSSDSTDVLGGLIGYFAAGTITNSFWNTTTNSGLSGLGSGTTTGVTGLSTANMMTPANFTGWTIATSGGSSDPWRIYSGNTMPLIEGLLEPLTITASNQTATYNATNQDASVLSYSTSPNLALITLGLTAAQHAGTYTENVSSAYSTNYDLSFVTPSATLTINPVVLSVSLTNSGVTKVYDGTTSAPSGFTPTYSYSGLLSGDTSIVISDSSAAYNSSHVTSASQVTVSGLGISTVNGSLGSQPGDYSLASSSLSVAATITPKTLTVTAPTIGGTLSMVYDGSTTAAGASLSGGSISGAITGDTLALDTSGISLDYNSSHVVGANSISASGSLGVTISSSIDGSLSSDYTMASPTIASVAGSITPAPLTVSLGNTTNVTKVYDGTTLAPSGFSAVYSFSGLISGDTATVSSVDTPVFNSAHVLSATAITQGGLSLSTITGNGSDNSVLSDYSLSNSTASTGAGIAGITPKTLTVTAPVIGGVLTKVYDGTTLATGAYLTGGSVSGAITGDTLALDTSGIGLAYNNGHVASASSIDASGTLSVDISSSTNGSLSSDYRASLPFIADVPANISPAVLTEQLTNAGVTKVYDGTTAAPSGFTPTYSYQGFVSGDTGATLLDTGAAYDSAHVATATQVTVSGLSIGSITGANGSQASDYVLSSGNASVPALITPAPLSVSLGNTTNVTKVYDGTTAAPSGFTPIYDIAGLVSGDTATVSSADTPIFNSAHVVSASAITLGGLSLTSITGNGTDNSVLGDYSLSNTTASTAAGVAGITRATLTLTLTNGDVTKTYDGTTNAPAGFSPTYSYGGLVAGDTGADVSDTGIAYNSAHVVSATDVEVSGLSINSITGSNGSLTSDYILASNNVSVVAAITPAQLAVSLANAGVTKVYDGTTAAPGGFTPFYSITGLVSGDTATVSSVDTPVFNSSHVALANEVEQGGLSLASIGGNGIDGDYVLSSTVATTAPGAASITPATLTVTLTNSGVTKVYDGTANAPVGFTPTYGFTGLVSGDTGASLTDTGVAYNSAHVTSASDISVSGLAIGSIAGSDGSLASDYSLSSTSASVAASITPATLTATLTNIGVTKVYDGTANAPAGFTPTYSFTGLVSGDSSASLTDTGAAYNSAHVASANDLTVSGLSLSGITGSDGSQVSDYSLSSSSANVAASITPATLTATLTNTGVTKIYDGTTNAPAGFTPTYSLTGLVSGDTSASLADTGAAYDSAHVMDATEVAVSGLTLSGITGSNGSQASDYALASNVVAVPATITPATLTATLTNTGVTKIYDGTTNAPVGFTPTYSFTGLVSGDTSANLTDTGAVYNSAHVASATDLTLSGLGIGSITGSDGSLSSDYSLSSNSASVAASITPATLTATLTNTGVTKVYDGTTSAPAGFAPAYSFTGLVSGDTNASLTDTGAAYNSAHVVDATDVLVSGLSLSGITGSNGSQTGDYVLASNNVSVSATITPATLTATLTNTGVTKVYDGTTNAPAGFTPSYSYTGLVSGDTGASLADTGAAYNSSQVLGATDITVSGLSISGIAGSVGSLASDYALASNSASVAASITPAALTASLTGSITKVYDGTTAATLTPGDYALSGFVSGQGATVTQTSGTYNSSNVASATTVTATLTGGDFTADNGTVLSNYTLPTSASGAASITPALLVVTANNAGKTYNGVAYSGGNGVTYSGFVNGENPSVLGGTLAYGGNSQGAVNAGFYTLTPSGLSSSNYLINYDNGMLTVSPATLTASLVGTVSKVYDGTTAATLAPGNYMLTGVIGSDAVSLNDPTSGLYATANVGNNINVEVSGLAVGGSSAGNYILSNSTATAPIGVITPARLVVTANNVSAVYDAQAYSGGNGVTYSGLVDGQTAAVLGGALTYGGNSQGALNVGNYALTPGGLASNNYAITYGSGTLSITPATLTYVATPVQVFAGQAIPMLSGTVTGFMGSDTLTSATSGTLSFATPATAHSLAGQYAIDGSGLAANDGDYVFVQAAGNALAFNVLANSDSVLPGVAYLQQQLGQLAPVVVGQSPGGLSVPAMAMMATADDSTTPLQSAAPPASSDLYTPDVRVVGNGVRLP</sequence>
<evidence type="ECO:0000256" key="3">
    <source>
        <dbReference type="ARBA" id="ARBA00022729"/>
    </source>
</evidence>
<dbReference type="Pfam" id="PF18676">
    <property type="entry name" value="MBG_2"/>
    <property type="match status" value="3"/>
</dbReference>
<keyword evidence="6" id="KW-1185">Reference proteome</keyword>
<evidence type="ECO:0000313" key="5">
    <source>
        <dbReference type="EMBL" id="MBM7128939.1"/>
    </source>
</evidence>
<dbReference type="InterPro" id="IPR037160">
    <property type="entry name" value="DNA_Pol_thumb_sf"/>
</dbReference>
<name>A0ABS2KCV8_9GAMM</name>
<dbReference type="Pfam" id="PF18657">
    <property type="entry name" value="YDG"/>
    <property type="match status" value="13"/>
</dbReference>
<keyword evidence="3" id="KW-0732">Signal</keyword>
<dbReference type="Gene3D" id="2.160.20.10">
    <property type="entry name" value="Single-stranded right-handed beta-helix, Pectin lyase-like"/>
    <property type="match status" value="1"/>
</dbReference>
<evidence type="ECO:0000256" key="2">
    <source>
        <dbReference type="ARBA" id="ARBA00022525"/>
    </source>
</evidence>
<evidence type="ECO:0000256" key="1">
    <source>
        <dbReference type="ARBA" id="ARBA00004613"/>
    </source>
</evidence>
<keyword evidence="2" id="KW-0964">Secreted</keyword>
<dbReference type="InterPro" id="IPR024973">
    <property type="entry name" value="ESPR"/>
</dbReference>
<comment type="caution">
    <text evidence="5">The sequence shown here is derived from an EMBL/GenBank/DDBJ whole genome shotgun (WGS) entry which is preliminary data.</text>
</comment>
<dbReference type="Gene3D" id="3.30.210.10">
    <property type="entry name" value="DNA polymerase, thumb domain"/>
    <property type="match status" value="2"/>
</dbReference>
<feature type="domain" description="Filamentous haemagglutinin FhaB/tRNA nuclease CdiA-like TPS" evidence="4">
    <location>
        <begin position="78"/>
        <end position="190"/>
    </location>
</feature>